<reference evidence="1 2" key="1">
    <citation type="submission" date="2021-07" db="EMBL/GenBank/DDBJ databases">
        <title>Genome data of Colletotrichum spaethianum.</title>
        <authorList>
            <person name="Utami Y.D."/>
            <person name="Hiruma K."/>
        </authorList>
    </citation>
    <scope>NUCLEOTIDE SEQUENCE [LARGE SCALE GENOMIC DNA]</scope>
    <source>
        <strain evidence="1 2">MAFF 242679</strain>
    </source>
</reference>
<dbReference type="EMBL" id="BPPX01000051">
    <property type="protein sequence ID" value="GJC90260.1"/>
    <property type="molecule type" value="Genomic_DNA"/>
</dbReference>
<dbReference type="Proteomes" id="UP001055172">
    <property type="component" value="Unassembled WGS sequence"/>
</dbReference>
<dbReference type="SUPFAM" id="SSF48403">
    <property type="entry name" value="Ankyrin repeat"/>
    <property type="match status" value="1"/>
</dbReference>
<keyword evidence="2" id="KW-1185">Reference proteome</keyword>
<dbReference type="InterPro" id="IPR036770">
    <property type="entry name" value="Ankyrin_rpt-contain_sf"/>
</dbReference>
<name>A0AA37GZL3_9PEZI</name>
<dbReference type="SMART" id="SM00248">
    <property type="entry name" value="ANK"/>
    <property type="match status" value="3"/>
</dbReference>
<dbReference type="AlphaFoldDB" id="A0AA37GZL3"/>
<sequence length="151" mass="16780">MPCATILHAAVSGGHNHIVKWILEYVDQVDIDCMAYLWCLCPSTHMQLLHYGEAWRPSRCAMPLYMALASGAESLAKMLMSHGAVWDRGFSFTGGMTGLHMMAANGMTDLINWIADRAPAAARRNRLHDWPDDWGRSSLHYATFAAVTRTG</sequence>
<evidence type="ECO:0000313" key="1">
    <source>
        <dbReference type="EMBL" id="GJC90260.1"/>
    </source>
</evidence>
<accession>A0AA37GZL3</accession>
<dbReference type="InterPro" id="IPR002110">
    <property type="entry name" value="Ankyrin_rpt"/>
</dbReference>
<proteinExistence type="predicted"/>
<organism evidence="1 2">
    <name type="scientific">Colletotrichum liriopes</name>
    <dbReference type="NCBI Taxonomy" id="708192"/>
    <lineage>
        <taxon>Eukaryota</taxon>
        <taxon>Fungi</taxon>
        <taxon>Dikarya</taxon>
        <taxon>Ascomycota</taxon>
        <taxon>Pezizomycotina</taxon>
        <taxon>Sordariomycetes</taxon>
        <taxon>Hypocreomycetidae</taxon>
        <taxon>Glomerellales</taxon>
        <taxon>Glomerellaceae</taxon>
        <taxon>Colletotrichum</taxon>
        <taxon>Colletotrichum spaethianum species complex</taxon>
    </lineage>
</organism>
<dbReference type="Pfam" id="PF00023">
    <property type="entry name" value="Ank"/>
    <property type="match status" value="1"/>
</dbReference>
<evidence type="ECO:0008006" key="3">
    <source>
        <dbReference type="Google" id="ProtNLM"/>
    </source>
</evidence>
<gene>
    <name evidence="1" type="ORF">ColLi_13098</name>
</gene>
<protein>
    <recommendedName>
        <fullName evidence="3">Ankyrin repeat protein</fullName>
    </recommendedName>
</protein>
<evidence type="ECO:0000313" key="2">
    <source>
        <dbReference type="Proteomes" id="UP001055172"/>
    </source>
</evidence>
<dbReference type="Gene3D" id="1.25.40.20">
    <property type="entry name" value="Ankyrin repeat-containing domain"/>
    <property type="match status" value="1"/>
</dbReference>
<comment type="caution">
    <text evidence="1">The sequence shown here is derived from an EMBL/GenBank/DDBJ whole genome shotgun (WGS) entry which is preliminary data.</text>
</comment>